<feature type="domain" description="GST C-terminal" evidence="2">
    <location>
        <begin position="92"/>
        <end position="217"/>
    </location>
</feature>
<dbReference type="SUPFAM" id="SSF52833">
    <property type="entry name" value="Thioredoxin-like"/>
    <property type="match status" value="1"/>
</dbReference>
<sequence>MYKLYYSPGSAAMAAQAMINEIGAHLGSTLAEFILVDDEKNEQKSPEYMKLNPHGRVPTLIYDDGKVMYESAAICQFLTERHPEARLAPAVGHADRGLYLQWMAYLTNTPQEASMHWWHAENYIDGKAEQAKMKAKAEERLAKMWTFLDGVIATKGPYLCGANFYACDYFLVMLIRWTRSMPRPGHTYPRLNGLVKTVMARPAYAKMLKDQGIIQPV</sequence>
<feature type="domain" description="GST N-terminal" evidence="1">
    <location>
        <begin position="1"/>
        <end position="86"/>
    </location>
</feature>
<dbReference type="InterPro" id="IPR040079">
    <property type="entry name" value="Glutathione_S-Trfase"/>
</dbReference>
<dbReference type="PANTHER" id="PTHR44051">
    <property type="entry name" value="GLUTATHIONE S-TRANSFERASE-RELATED"/>
    <property type="match status" value="1"/>
</dbReference>
<dbReference type="EMBL" id="JAXCLX010000002">
    <property type="protein sequence ID" value="MDY0873145.1"/>
    <property type="molecule type" value="Genomic_DNA"/>
</dbReference>
<dbReference type="PANTHER" id="PTHR44051:SF21">
    <property type="entry name" value="GLUTATHIONE S-TRANSFERASE FAMILY PROTEIN"/>
    <property type="match status" value="1"/>
</dbReference>
<dbReference type="CDD" id="cd03057">
    <property type="entry name" value="GST_N_Beta"/>
    <property type="match status" value="1"/>
</dbReference>
<reference evidence="3 4" key="1">
    <citation type="journal article" date="2013" name="Antonie Van Leeuwenhoek">
        <title>Dongia rigui sp. nov., isolated from freshwater of a large wetland in Korea.</title>
        <authorList>
            <person name="Baik K.S."/>
            <person name="Hwang Y.M."/>
            <person name="Choi J.S."/>
            <person name="Kwon J."/>
            <person name="Seong C.N."/>
        </authorList>
    </citation>
    <scope>NUCLEOTIDE SEQUENCE [LARGE SCALE GENOMIC DNA]</scope>
    <source>
        <strain evidence="3 4">04SU4-P</strain>
    </source>
</reference>
<comment type="caution">
    <text evidence="3">The sequence shown here is derived from an EMBL/GenBank/DDBJ whole genome shotgun (WGS) entry which is preliminary data.</text>
</comment>
<proteinExistence type="predicted"/>
<dbReference type="InterPro" id="IPR004045">
    <property type="entry name" value="Glutathione_S-Trfase_N"/>
</dbReference>
<evidence type="ECO:0000259" key="1">
    <source>
        <dbReference type="PROSITE" id="PS50404"/>
    </source>
</evidence>
<dbReference type="SFLD" id="SFLDG00358">
    <property type="entry name" value="Main_(cytGST)"/>
    <property type="match status" value="1"/>
</dbReference>
<gene>
    <name evidence="3" type="ORF">SMD31_14480</name>
</gene>
<dbReference type="InterPro" id="IPR036249">
    <property type="entry name" value="Thioredoxin-like_sf"/>
</dbReference>
<dbReference type="Gene3D" id="1.20.1050.10">
    <property type="match status" value="1"/>
</dbReference>
<dbReference type="SFLD" id="SFLDS00019">
    <property type="entry name" value="Glutathione_Transferase_(cytos"/>
    <property type="match status" value="1"/>
</dbReference>
<dbReference type="PROSITE" id="PS50404">
    <property type="entry name" value="GST_NTER"/>
    <property type="match status" value="1"/>
</dbReference>
<dbReference type="CDD" id="cd03188">
    <property type="entry name" value="GST_C_Beta"/>
    <property type="match status" value="1"/>
</dbReference>
<dbReference type="SFLD" id="SFLDG01150">
    <property type="entry name" value="Main.1:_Beta-like"/>
    <property type="match status" value="1"/>
</dbReference>
<dbReference type="InterPro" id="IPR004046">
    <property type="entry name" value="GST_C"/>
</dbReference>
<dbReference type="InterPro" id="IPR036282">
    <property type="entry name" value="Glutathione-S-Trfase_C_sf"/>
</dbReference>
<dbReference type="SUPFAM" id="SSF47616">
    <property type="entry name" value="GST C-terminal domain-like"/>
    <property type="match status" value="1"/>
</dbReference>
<protein>
    <submittedName>
        <fullName evidence="3">Glutathione S-transferase family protein</fullName>
    </submittedName>
</protein>
<accession>A0ABU5E0R4</accession>
<dbReference type="Pfam" id="PF13409">
    <property type="entry name" value="GST_N_2"/>
    <property type="match status" value="1"/>
</dbReference>
<evidence type="ECO:0000313" key="3">
    <source>
        <dbReference type="EMBL" id="MDY0873145.1"/>
    </source>
</evidence>
<name>A0ABU5E0R4_9PROT</name>
<organism evidence="3 4">
    <name type="scientific">Dongia rigui</name>
    <dbReference type="NCBI Taxonomy" id="940149"/>
    <lineage>
        <taxon>Bacteria</taxon>
        <taxon>Pseudomonadati</taxon>
        <taxon>Pseudomonadota</taxon>
        <taxon>Alphaproteobacteria</taxon>
        <taxon>Rhodospirillales</taxon>
        <taxon>Dongiaceae</taxon>
        <taxon>Dongia</taxon>
    </lineage>
</organism>
<dbReference type="Gene3D" id="3.40.30.10">
    <property type="entry name" value="Glutaredoxin"/>
    <property type="match status" value="1"/>
</dbReference>
<dbReference type="PROSITE" id="PS50405">
    <property type="entry name" value="GST_CTER"/>
    <property type="match status" value="1"/>
</dbReference>
<keyword evidence="4" id="KW-1185">Reference proteome</keyword>
<dbReference type="Proteomes" id="UP001271769">
    <property type="component" value="Unassembled WGS sequence"/>
</dbReference>
<dbReference type="RefSeq" id="WP_320501610.1">
    <property type="nucleotide sequence ID" value="NZ_JAXCLX010000002.1"/>
</dbReference>
<dbReference type="InterPro" id="IPR010987">
    <property type="entry name" value="Glutathione-S-Trfase_C-like"/>
</dbReference>
<evidence type="ECO:0000313" key="4">
    <source>
        <dbReference type="Proteomes" id="UP001271769"/>
    </source>
</evidence>
<dbReference type="Pfam" id="PF14497">
    <property type="entry name" value="GST_C_3"/>
    <property type="match status" value="1"/>
</dbReference>
<evidence type="ECO:0000259" key="2">
    <source>
        <dbReference type="PROSITE" id="PS50405"/>
    </source>
</evidence>